<feature type="region of interest" description="Disordered" evidence="1">
    <location>
        <begin position="1"/>
        <end position="26"/>
    </location>
</feature>
<accession>A0ABR0MP64</accession>
<name>A0ABR0MP64_GOSAR</name>
<gene>
    <name evidence="2" type="ORF">PVK06_043560</name>
</gene>
<keyword evidence="3" id="KW-1185">Reference proteome</keyword>
<evidence type="ECO:0000313" key="2">
    <source>
        <dbReference type="EMBL" id="KAK5775642.1"/>
    </source>
</evidence>
<reference evidence="2 3" key="1">
    <citation type="submission" date="2023-03" db="EMBL/GenBank/DDBJ databases">
        <title>WGS of Gossypium arboreum.</title>
        <authorList>
            <person name="Yu D."/>
        </authorList>
    </citation>
    <scope>NUCLEOTIDE SEQUENCE [LARGE SCALE GENOMIC DNA]</scope>
    <source>
        <tissue evidence="2">Leaf</tissue>
    </source>
</reference>
<sequence length="68" mass="7683">MNAKEDYAKEIQSNAPPQVKSLMPSMDRGVLGTEAKDALMEMMATLWRNGFTVTWELLQPHLTDAMKN</sequence>
<evidence type="ECO:0000256" key="1">
    <source>
        <dbReference type="SAM" id="MobiDB-lite"/>
    </source>
</evidence>
<organism evidence="2 3">
    <name type="scientific">Gossypium arboreum</name>
    <name type="common">Tree cotton</name>
    <name type="synonym">Gossypium nanking</name>
    <dbReference type="NCBI Taxonomy" id="29729"/>
    <lineage>
        <taxon>Eukaryota</taxon>
        <taxon>Viridiplantae</taxon>
        <taxon>Streptophyta</taxon>
        <taxon>Embryophyta</taxon>
        <taxon>Tracheophyta</taxon>
        <taxon>Spermatophyta</taxon>
        <taxon>Magnoliopsida</taxon>
        <taxon>eudicotyledons</taxon>
        <taxon>Gunneridae</taxon>
        <taxon>Pentapetalae</taxon>
        <taxon>rosids</taxon>
        <taxon>malvids</taxon>
        <taxon>Malvales</taxon>
        <taxon>Malvaceae</taxon>
        <taxon>Malvoideae</taxon>
        <taxon>Gossypium</taxon>
    </lineage>
</organism>
<dbReference type="EMBL" id="JARKNE010000012">
    <property type="protein sequence ID" value="KAK5775642.1"/>
    <property type="molecule type" value="Genomic_DNA"/>
</dbReference>
<protein>
    <submittedName>
        <fullName evidence="2">Uncharacterized protein</fullName>
    </submittedName>
</protein>
<proteinExistence type="predicted"/>
<comment type="caution">
    <text evidence="2">The sequence shown here is derived from an EMBL/GenBank/DDBJ whole genome shotgun (WGS) entry which is preliminary data.</text>
</comment>
<dbReference type="Proteomes" id="UP001358586">
    <property type="component" value="Chromosome 12"/>
</dbReference>
<evidence type="ECO:0000313" key="3">
    <source>
        <dbReference type="Proteomes" id="UP001358586"/>
    </source>
</evidence>